<feature type="region of interest" description="Disordered" evidence="1">
    <location>
        <begin position="368"/>
        <end position="391"/>
    </location>
</feature>
<dbReference type="SUPFAM" id="SSF53474">
    <property type="entry name" value="alpha/beta-Hydrolases"/>
    <property type="match status" value="1"/>
</dbReference>
<dbReference type="RefSeq" id="WP_013167533.1">
    <property type="nucleotide sequence ID" value="NC_014217.1"/>
</dbReference>
<keyword evidence="2" id="KW-0732">Signal</keyword>
<dbReference type="STRING" id="639283.Snov_2740"/>
<evidence type="ECO:0000256" key="2">
    <source>
        <dbReference type="SAM" id="SignalP"/>
    </source>
</evidence>
<feature type="chain" id="PRO_5003092503" description="Esterase" evidence="2">
    <location>
        <begin position="20"/>
        <end position="416"/>
    </location>
</feature>
<dbReference type="PANTHER" id="PTHR36513:SF1">
    <property type="entry name" value="TRANSMEMBRANE PROTEIN"/>
    <property type="match status" value="1"/>
</dbReference>
<evidence type="ECO:0000256" key="1">
    <source>
        <dbReference type="SAM" id="MobiDB-lite"/>
    </source>
</evidence>
<dbReference type="Gene3D" id="3.40.50.1820">
    <property type="entry name" value="alpha/beta hydrolase"/>
    <property type="match status" value="1"/>
</dbReference>
<dbReference type="eggNOG" id="COG4782">
    <property type="taxonomic scope" value="Bacteria"/>
</dbReference>
<protein>
    <recommendedName>
        <fullName evidence="5">Esterase</fullName>
    </recommendedName>
</protein>
<feature type="compositionally biased region" description="Low complexity" evidence="1">
    <location>
        <begin position="374"/>
        <end position="391"/>
    </location>
</feature>
<dbReference type="EMBL" id="CP002026">
    <property type="protein sequence ID" value="ADH90029.1"/>
    <property type="molecule type" value="Genomic_DNA"/>
</dbReference>
<reference evidence="3 4" key="1">
    <citation type="journal article" date="2012" name="Stand. Genomic Sci.">
        <title>Complete genome sequence of the facultatively chemolithoautotrophic and methylotrophic alpha Proteobacterium Starkeya novella type strain (ATCC 8093(T)).</title>
        <authorList>
            <person name="Kappler U."/>
            <person name="Davenport K."/>
            <person name="Beatson S."/>
            <person name="Lucas S."/>
            <person name="Lapidus A."/>
            <person name="Copeland A."/>
            <person name="Berry K.W."/>
            <person name="Glavina Del Rio T."/>
            <person name="Hammon N."/>
            <person name="Dalin E."/>
            <person name="Tice H."/>
            <person name="Pitluck S."/>
            <person name="Richardson P."/>
            <person name="Bruce D."/>
            <person name="Goodwin L.A."/>
            <person name="Han C."/>
            <person name="Tapia R."/>
            <person name="Detter J.C."/>
            <person name="Chang Y.J."/>
            <person name="Jeffries C.D."/>
            <person name="Land M."/>
            <person name="Hauser L."/>
            <person name="Kyrpides N.C."/>
            <person name="Goker M."/>
            <person name="Ivanova N."/>
            <person name="Klenk H.P."/>
            <person name="Woyke T."/>
        </authorList>
    </citation>
    <scope>NUCLEOTIDE SEQUENCE [LARGE SCALE GENOMIC DNA]</scope>
    <source>
        <strain evidence="4">ATCC 8093 / DSM 506 / JCM 20403 / CCM 1077 / IAM 12100 / NBRC 12443 / NCIMB 10456</strain>
    </source>
</reference>
<proteinExistence type="predicted"/>
<sequence length="416" mass="44663">MRQIGAWLLLTALAGPLLAGCASRPGPEALTAVETTAPGAKDHVVLVASSRARDPRPGVFYSGERTPALSFARVDISVPPTHKPGMIEWPKQATPNPATDMVVREAVYRDTEQQFSADLKAELERRPPGQRDVFIFVHGYNTLFSEALYRLTQMKEDSRSPAVPVLFTWASRGETADYVYDNNSATAARDRLEETIRLVFASGAEEVSILAHSMGNWVTVEALRQIKISGQNVPLKKLGNIILAAPDIDVDVFKTQLKRFGKPPKPFIVIVSHDDKALAFSNFIAGDKPRLGAYTNDNDLVELGAVVVDMTSVKALDGFNHGKFAQLAEMAPELRGMIMRAQAGREAPTVQVAGIQFFGLDQMRPANSGSARQTAAAPATAASTSTTVAAEPAAEADGATVIDTSAQVVRAGTVPQ</sequence>
<name>D7A5R4_ANCN5</name>
<dbReference type="AlphaFoldDB" id="D7A5R4"/>
<dbReference type="InterPro" id="IPR029058">
    <property type="entry name" value="AB_hydrolase_fold"/>
</dbReference>
<dbReference type="Proteomes" id="UP000006633">
    <property type="component" value="Chromosome"/>
</dbReference>
<organism evidence="3 4">
    <name type="scientific">Ancylobacter novellus (strain ATCC 8093 / DSM 506 / JCM 20403 / CCM 1077 / IAM 12100 / NBRC 12443 / NCIMB 10456)</name>
    <name type="common">Starkeya novella</name>
    <dbReference type="NCBI Taxonomy" id="639283"/>
    <lineage>
        <taxon>Bacteria</taxon>
        <taxon>Pseudomonadati</taxon>
        <taxon>Pseudomonadota</taxon>
        <taxon>Alphaproteobacteria</taxon>
        <taxon>Hyphomicrobiales</taxon>
        <taxon>Xanthobacteraceae</taxon>
        <taxon>Ancylobacter</taxon>
    </lineage>
</organism>
<evidence type="ECO:0000313" key="4">
    <source>
        <dbReference type="Proteomes" id="UP000006633"/>
    </source>
</evidence>
<evidence type="ECO:0000313" key="3">
    <source>
        <dbReference type="EMBL" id="ADH90029.1"/>
    </source>
</evidence>
<evidence type="ECO:0008006" key="5">
    <source>
        <dbReference type="Google" id="ProtNLM"/>
    </source>
</evidence>
<dbReference type="InterPro" id="IPR010297">
    <property type="entry name" value="DUF900_hydrolase"/>
</dbReference>
<dbReference type="HOGENOM" id="CLU_030170_0_0_5"/>
<accession>D7A5R4</accession>
<dbReference type="ESTHER" id="stand-d7a5r4">
    <property type="family name" value="Duf_900"/>
</dbReference>
<gene>
    <name evidence="3" type="ordered locus">Snov_2740</name>
</gene>
<dbReference type="PANTHER" id="PTHR36513">
    <property type="entry name" value="ABC TRANSMEMBRANE TYPE-1 DOMAIN-CONTAINING PROTEIN"/>
    <property type="match status" value="1"/>
</dbReference>
<dbReference type="KEGG" id="sno:Snov_2740"/>
<feature type="signal peptide" evidence="2">
    <location>
        <begin position="1"/>
        <end position="19"/>
    </location>
</feature>
<dbReference type="PROSITE" id="PS51257">
    <property type="entry name" value="PROKAR_LIPOPROTEIN"/>
    <property type="match status" value="1"/>
</dbReference>
<dbReference type="OrthoDB" id="9797755at2"/>
<dbReference type="Pfam" id="PF05990">
    <property type="entry name" value="DUF900"/>
    <property type="match status" value="1"/>
</dbReference>
<keyword evidence="4" id="KW-1185">Reference proteome</keyword>